<dbReference type="NCBIfam" id="TIGR00225">
    <property type="entry name" value="prc"/>
    <property type="match status" value="1"/>
</dbReference>
<organism evidence="8">
    <name type="scientific">Deinococcus sonorensis KR-87</name>
    <dbReference type="NCBI Taxonomy" id="694439"/>
    <lineage>
        <taxon>Bacteria</taxon>
        <taxon>Thermotogati</taxon>
        <taxon>Deinococcota</taxon>
        <taxon>Deinococci</taxon>
        <taxon>Deinococcales</taxon>
        <taxon>Deinococcaceae</taxon>
        <taxon>Deinococcus</taxon>
    </lineage>
</organism>
<protein>
    <submittedName>
        <fullName evidence="8">S41 family peptidase</fullName>
    </submittedName>
</protein>
<dbReference type="InterPro" id="IPR005151">
    <property type="entry name" value="Tail-specific_protease"/>
</dbReference>
<dbReference type="Gene3D" id="3.30.750.44">
    <property type="match status" value="1"/>
</dbReference>
<comment type="similarity">
    <text evidence="1 5">Belongs to the peptidase S41A family.</text>
</comment>
<dbReference type="PANTHER" id="PTHR32060:SF30">
    <property type="entry name" value="CARBOXY-TERMINAL PROCESSING PROTEASE CTPA"/>
    <property type="match status" value="1"/>
</dbReference>
<evidence type="ECO:0000256" key="3">
    <source>
        <dbReference type="ARBA" id="ARBA00022801"/>
    </source>
</evidence>
<evidence type="ECO:0000313" key="8">
    <source>
        <dbReference type="EMBL" id="XBV85761.1"/>
    </source>
</evidence>
<dbReference type="SUPFAM" id="SSF52096">
    <property type="entry name" value="ClpP/crotonase"/>
    <property type="match status" value="1"/>
</dbReference>
<dbReference type="InterPro" id="IPR001478">
    <property type="entry name" value="PDZ"/>
</dbReference>
<dbReference type="InterPro" id="IPR004447">
    <property type="entry name" value="Peptidase_S41A"/>
</dbReference>
<dbReference type="Gene3D" id="2.30.42.10">
    <property type="match status" value="1"/>
</dbReference>
<dbReference type="EMBL" id="CP158299">
    <property type="protein sequence ID" value="XBV85761.1"/>
    <property type="molecule type" value="Genomic_DNA"/>
</dbReference>
<name>A0AAU7UBC2_9DEIO</name>
<dbReference type="GO" id="GO:0007165">
    <property type="term" value="P:signal transduction"/>
    <property type="evidence" value="ECO:0007669"/>
    <property type="project" value="TreeGrafter"/>
</dbReference>
<evidence type="ECO:0000256" key="2">
    <source>
        <dbReference type="ARBA" id="ARBA00022670"/>
    </source>
</evidence>
<dbReference type="PANTHER" id="PTHR32060">
    <property type="entry name" value="TAIL-SPECIFIC PROTEASE"/>
    <property type="match status" value="1"/>
</dbReference>
<feature type="chain" id="PRO_5043324896" evidence="6">
    <location>
        <begin position="23"/>
        <end position="449"/>
    </location>
</feature>
<keyword evidence="4 5" id="KW-0720">Serine protease</keyword>
<evidence type="ECO:0000256" key="1">
    <source>
        <dbReference type="ARBA" id="ARBA00009179"/>
    </source>
</evidence>
<dbReference type="PROSITE" id="PS50106">
    <property type="entry name" value="PDZ"/>
    <property type="match status" value="1"/>
</dbReference>
<dbReference type="GO" id="GO:0006508">
    <property type="term" value="P:proteolysis"/>
    <property type="evidence" value="ECO:0007669"/>
    <property type="project" value="UniProtKB-KW"/>
</dbReference>
<gene>
    <name evidence="8" type="ORF">ABOD76_05500</name>
</gene>
<feature type="signal peptide" evidence="6">
    <location>
        <begin position="1"/>
        <end position="22"/>
    </location>
</feature>
<reference evidence="8" key="1">
    <citation type="submission" date="2024-06" db="EMBL/GenBank/DDBJ databases">
        <title>Draft Genome Sequence of Deinococcus sonorensis Type Strain KR-87, a Biofilm Producing Representative of the Genus Deinococcus.</title>
        <authorList>
            <person name="Boren L.S."/>
            <person name="Grosso R.A."/>
            <person name="Hugenberg-Cox A.N."/>
            <person name="Hill J.T.E."/>
            <person name="Albert C.M."/>
            <person name="Tuohy J.M."/>
        </authorList>
    </citation>
    <scope>NUCLEOTIDE SEQUENCE</scope>
    <source>
        <strain evidence="8">KR-87</strain>
    </source>
</reference>
<dbReference type="AlphaFoldDB" id="A0AAU7UBC2"/>
<evidence type="ECO:0000259" key="7">
    <source>
        <dbReference type="PROSITE" id="PS50106"/>
    </source>
</evidence>
<dbReference type="GO" id="GO:0004175">
    <property type="term" value="F:endopeptidase activity"/>
    <property type="evidence" value="ECO:0007669"/>
    <property type="project" value="TreeGrafter"/>
</dbReference>
<dbReference type="InterPro" id="IPR036034">
    <property type="entry name" value="PDZ_sf"/>
</dbReference>
<dbReference type="KEGG" id="dsc:ABOD76_05500"/>
<feature type="domain" description="PDZ" evidence="7">
    <location>
        <begin position="95"/>
        <end position="157"/>
    </location>
</feature>
<dbReference type="InterPro" id="IPR029045">
    <property type="entry name" value="ClpP/crotonase-like_dom_sf"/>
</dbReference>
<dbReference type="SUPFAM" id="SSF50156">
    <property type="entry name" value="PDZ domain-like"/>
    <property type="match status" value="1"/>
</dbReference>
<keyword evidence="2 5" id="KW-0645">Protease</keyword>
<dbReference type="GO" id="GO:0030288">
    <property type="term" value="C:outer membrane-bounded periplasmic space"/>
    <property type="evidence" value="ECO:0007669"/>
    <property type="project" value="TreeGrafter"/>
</dbReference>
<dbReference type="Pfam" id="PF03572">
    <property type="entry name" value="Peptidase_S41"/>
    <property type="match status" value="1"/>
</dbReference>
<dbReference type="CDD" id="cd07560">
    <property type="entry name" value="Peptidase_S41_CPP"/>
    <property type="match status" value="1"/>
</dbReference>
<dbReference type="InterPro" id="IPR041489">
    <property type="entry name" value="PDZ_6"/>
</dbReference>
<evidence type="ECO:0000256" key="4">
    <source>
        <dbReference type="ARBA" id="ARBA00022825"/>
    </source>
</evidence>
<keyword evidence="6" id="KW-0732">Signal</keyword>
<dbReference type="Gene3D" id="3.90.226.10">
    <property type="entry name" value="2-enoyl-CoA Hydratase, Chain A, domain 1"/>
    <property type="match status" value="1"/>
</dbReference>
<dbReference type="InterPro" id="IPR055210">
    <property type="entry name" value="CtpA/B_N"/>
</dbReference>
<keyword evidence="3 5" id="KW-0378">Hydrolase</keyword>
<evidence type="ECO:0000256" key="5">
    <source>
        <dbReference type="RuleBase" id="RU004404"/>
    </source>
</evidence>
<dbReference type="SMART" id="SM00228">
    <property type="entry name" value="PDZ"/>
    <property type="match status" value="1"/>
</dbReference>
<dbReference type="Pfam" id="PF22694">
    <property type="entry name" value="CtpB_N-like"/>
    <property type="match status" value="1"/>
</dbReference>
<dbReference type="Pfam" id="PF17820">
    <property type="entry name" value="PDZ_6"/>
    <property type="match status" value="1"/>
</dbReference>
<evidence type="ECO:0000256" key="6">
    <source>
        <dbReference type="SAM" id="SignalP"/>
    </source>
</evidence>
<dbReference type="GO" id="GO:0008236">
    <property type="term" value="F:serine-type peptidase activity"/>
    <property type="evidence" value="ECO:0007669"/>
    <property type="project" value="UniProtKB-KW"/>
</dbReference>
<dbReference type="RefSeq" id="WP_350243802.1">
    <property type="nucleotide sequence ID" value="NZ_CP158299.1"/>
</dbReference>
<proteinExistence type="inferred from homology"/>
<dbReference type="SMART" id="SM00245">
    <property type="entry name" value="TSPc"/>
    <property type="match status" value="1"/>
</dbReference>
<accession>A0AAU7UBC2</accession>
<sequence length="449" mass="46818">MKRTNVMIVAGALAATAAVGYAQMNTYSSGTLPTTKTAQAFVQVYNALNQLYLTKPDSDKLLRGAINGMIGALDDPFTYYEQPEDNAVDQQNLAGEFYGIGVQLTAVNADGTGGKVDTVFKVGAAAQAGVQAGDVFLKVGDKDVSTAKLNDIVKLIRGEKGTNVTITFGRGGSNAGAGSTGAASSYTVTMQRQPVTIVSVEKAMLPGNVGYIALNTFYNQQVNQQFQAAVADMKKAGVKKLVLDLRDNGGGLLNSGIFVADQFLQKGKIVSVRDRSGQTDVIGQAKDQASDYTGQLVVLVNKNSASASEIVAGALQDSGRAKIVGEQSFGKGVGQQVVSTEDGGRVAIVNFTWITPNGHEIQKKGITPDVVVADNRRPTPLNFSGSGVPAGAKLTVTVAGKPVEVTADKDGKFTYTGAVARPVTSATQGEAVVDLKTDAELQKALDLLK</sequence>